<reference evidence="1" key="2">
    <citation type="journal article" date="2015" name="Fish Shellfish Immunol.">
        <title>Early steps in the European eel (Anguilla anguilla)-Vibrio vulnificus interaction in the gills: Role of the RtxA13 toxin.</title>
        <authorList>
            <person name="Callol A."/>
            <person name="Pajuelo D."/>
            <person name="Ebbesson L."/>
            <person name="Teles M."/>
            <person name="MacKenzie S."/>
            <person name="Amaro C."/>
        </authorList>
    </citation>
    <scope>NUCLEOTIDE SEQUENCE</scope>
</reference>
<name>A0A0E9U0K3_ANGAN</name>
<organism evidence="1">
    <name type="scientific">Anguilla anguilla</name>
    <name type="common">European freshwater eel</name>
    <name type="synonym">Muraena anguilla</name>
    <dbReference type="NCBI Taxonomy" id="7936"/>
    <lineage>
        <taxon>Eukaryota</taxon>
        <taxon>Metazoa</taxon>
        <taxon>Chordata</taxon>
        <taxon>Craniata</taxon>
        <taxon>Vertebrata</taxon>
        <taxon>Euteleostomi</taxon>
        <taxon>Actinopterygii</taxon>
        <taxon>Neopterygii</taxon>
        <taxon>Teleostei</taxon>
        <taxon>Anguilliformes</taxon>
        <taxon>Anguillidae</taxon>
        <taxon>Anguilla</taxon>
    </lineage>
</organism>
<evidence type="ECO:0000313" key="1">
    <source>
        <dbReference type="EMBL" id="JAH59247.1"/>
    </source>
</evidence>
<accession>A0A0E9U0K3</accession>
<protein>
    <submittedName>
        <fullName evidence="1">Uncharacterized protein</fullName>
    </submittedName>
</protein>
<dbReference type="EMBL" id="GBXM01049330">
    <property type="protein sequence ID" value="JAH59247.1"/>
    <property type="molecule type" value="Transcribed_RNA"/>
</dbReference>
<sequence length="19" mass="2358">MHRPVQDFTFQNQIQPKKD</sequence>
<proteinExistence type="predicted"/>
<dbReference type="AlphaFoldDB" id="A0A0E9U0K3"/>
<reference evidence="1" key="1">
    <citation type="submission" date="2014-11" db="EMBL/GenBank/DDBJ databases">
        <authorList>
            <person name="Amaro Gonzalez C."/>
        </authorList>
    </citation>
    <scope>NUCLEOTIDE SEQUENCE</scope>
</reference>